<keyword evidence="4" id="KW-1185">Reference proteome</keyword>
<feature type="region of interest" description="Disordered" evidence="1">
    <location>
        <begin position="601"/>
        <end position="797"/>
    </location>
</feature>
<reference evidence="3 4" key="1">
    <citation type="journal article" date="2014" name="Genome Announc.">
        <title>Draft genome sequences of six enterohepatic helicobacter species isolated from humans and one from rhesus macaques.</title>
        <authorList>
            <person name="Shen Z."/>
            <person name="Sheh A."/>
            <person name="Young S.K."/>
            <person name="Abouelliel A."/>
            <person name="Ward D.V."/>
            <person name="Earl A.M."/>
            <person name="Fox J.G."/>
        </authorList>
    </citation>
    <scope>NUCLEOTIDE SEQUENCE [LARGE SCALE GENOMIC DNA]</scope>
    <source>
        <strain evidence="3 4">MIT 99-5501</strain>
    </source>
</reference>
<comment type="caution">
    <text evidence="3">The sequence shown here is derived from an EMBL/GenBank/DDBJ whole genome shotgun (WGS) entry which is preliminary data.</text>
</comment>
<feature type="compositionally biased region" description="Low complexity" evidence="1">
    <location>
        <begin position="626"/>
        <end position="652"/>
    </location>
</feature>
<proteinExistence type="predicted"/>
<accession>V8C768</accession>
<dbReference type="HOGENOM" id="CLU_007814_0_0_7"/>
<feature type="compositionally biased region" description="Polar residues" evidence="1">
    <location>
        <begin position="717"/>
        <end position="739"/>
    </location>
</feature>
<dbReference type="InterPro" id="IPR025263">
    <property type="entry name" value="YhdP_central"/>
</dbReference>
<sequence>MYSGVRIEQMRIAKVSISGLYLRLHNKFILEIQEIDLSQAMSEPKPKKDFDSTKITDYVKYAIWGIAYFEHLDINRIVLSDKYTASVSYDGAMYSLSFPKLQAVFDVSTKDNNMLLDIKYLTMSEPDFSVGGRIIYAPKSKKVGFGLVVLPMDIEDLRLQNAQSAQSSNPTKSTQSKMSQTSAVPAQAQQALDETKLFLQGSSDFKTLKLKAKTTKIKNLDFLRDLLKESAIFPSLNQWLFASLDFDCIELLDSSFDISLSPKNFTKTLLQNTTAQAQVQKVAYYLPASLQAPQNPSKKQARFPTPFTTKKLHLTMKDGNLTLAPESLSYDSLSLQGTSLTFSFEKSPTLHIALASPKVLLSQNVHNLFKYFNISLPIDSLKGDIKAQVGITIDLAKKSQNQTKESNSQDSLESSELALQATNSTNPANPADFANSVDFVDSVKDLNIPSTTPTHSTSPVAVQGSIIANDATIKSSNIDVLTKSALVQININPSTGDNSLSIETKNTSYENLFDIDTKTTINLSEKRLKTSLFVYSLRISTNPQINERILSPENIKKRENFIKELHKKSTQVLKPIYYASNAFTSTKSDIANVLLARLDSTKDSSESSEFVMPKPLETPFEPKFDTPSTNSPNTTTTPQSTTPMTPKTTPPSINLPTPPKKEKNSQKKTNSIIEKTGDMLLPKTSTPTKKQAPNEAEQIAKLHPNDNDDGEDIGSVDESNANKPNEIMQSPKTPSQVAPQKSSQKQQKQESKKALPQESTQKDLAQKPKKEQSNKLKPTQETPKPTPKSSGKIITKGVELDFGKPMSEATMRAKIIELIKAQNEDVFTYDIFRADKSSLPQIDIDMDFSSDEVSISVPSLQTYAKMLNSQIVIAVRDFKLFTPHSPLMKYLGLNAGSAIVHLKSANELAFEVQIKDFPTFLLKKDKTPLKDFVFQGQYKDKKLRVKSAPQGLISFESYDNTMLAKFNNIDIDINALLSSKIPAIEEAFSISDEKSVVFTKEQILAENEFLRQKRRYERQNNLKPHIIAIEARNIVGFYKEITLPFDDFNAKIRDDRITADATYGNGIANIDIIHGNTLFKAGNFGAEFLNRIIGRKIVEGGLFEAGGIYKNDIFNGEISMQNTSFKGFAIVQNIIGLIDTIPSLVMFRSPGLSGKGYEVKNGKIMLGLNTQYIALESIDLIGKTMDVKGSGIIEVESSEVDIGLSISTLKSLTSVLNKIPIIGYLILGKDGKITTQVSIDGTLENPKSQVSLAEDILSAPLNIIKRAFTPVDMLIDEVVKSID</sequence>
<dbReference type="Pfam" id="PF13116">
    <property type="entry name" value="YhdP"/>
    <property type="match status" value="1"/>
</dbReference>
<evidence type="ECO:0000256" key="1">
    <source>
        <dbReference type="SAM" id="MobiDB-lite"/>
    </source>
</evidence>
<name>V8C768_9HELI</name>
<protein>
    <recommendedName>
        <fullName evidence="2">YhdP central domain-containing protein</fullName>
    </recommendedName>
</protein>
<dbReference type="eggNOG" id="COG2982">
    <property type="taxonomic scope" value="Bacteria"/>
</dbReference>
<gene>
    <name evidence="3" type="ORF">HMPREF2086_01052</name>
</gene>
<dbReference type="Proteomes" id="UP000018731">
    <property type="component" value="Unassembled WGS sequence"/>
</dbReference>
<feature type="region of interest" description="Disordered" evidence="1">
    <location>
        <begin position="163"/>
        <end position="185"/>
    </location>
</feature>
<dbReference type="STRING" id="1357400.HMPREF2086_01052"/>
<evidence type="ECO:0000259" key="2">
    <source>
        <dbReference type="Pfam" id="PF13116"/>
    </source>
</evidence>
<organism evidence="3 4">
    <name type="scientific">Helicobacter macacae MIT 99-5501</name>
    <dbReference type="NCBI Taxonomy" id="1357400"/>
    <lineage>
        <taxon>Bacteria</taxon>
        <taxon>Pseudomonadati</taxon>
        <taxon>Campylobacterota</taxon>
        <taxon>Epsilonproteobacteria</taxon>
        <taxon>Campylobacterales</taxon>
        <taxon>Helicobacteraceae</taxon>
        <taxon>Helicobacter</taxon>
    </lineage>
</organism>
<evidence type="ECO:0000313" key="4">
    <source>
        <dbReference type="Proteomes" id="UP000018731"/>
    </source>
</evidence>
<dbReference type="EMBL" id="AZJI01000005">
    <property type="protein sequence ID" value="ETD23253.1"/>
    <property type="molecule type" value="Genomic_DNA"/>
</dbReference>
<dbReference type="PATRIC" id="fig|1357400.3.peg.1434"/>
<feature type="compositionally biased region" description="Low complexity" evidence="1">
    <location>
        <begin position="171"/>
        <end position="182"/>
    </location>
</feature>
<feature type="domain" description="YhdP central" evidence="2">
    <location>
        <begin position="999"/>
        <end position="1247"/>
    </location>
</feature>
<evidence type="ECO:0000313" key="3">
    <source>
        <dbReference type="EMBL" id="ETD23253.1"/>
    </source>
</evidence>
<feature type="compositionally biased region" description="Basic and acidic residues" evidence="1">
    <location>
        <begin position="747"/>
        <end position="774"/>
    </location>
</feature>